<proteinExistence type="predicted"/>
<feature type="region of interest" description="Disordered" evidence="2">
    <location>
        <begin position="278"/>
        <end position="305"/>
    </location>
</feature>
<dbReference type="GO" id="GO:0007166">
    <property type="term" value="P:cell surface receptor signaling pathway"/>
    <property type="evidence" value="ECO:0007669"/>
    <property type="project" value="InterPro"/>
</dbReference>
<evidence type="ECO:0000313" key="4">
    <source>
        <dbReference type="Proteomes" id="UP000623467"/>
    </source>
</evidence>
<keyword evidence="1" id="KW-0175">Coiled coil</keyword>
<evidence type="ECO:0000313" key="3">
    <source>
        <dbReference type="EMBL" id="KAF7354754.1"/>
    </source>
</evidence>
<sequence>MDSSLRTLRRMSQSARSRTIPAMGTKASDMDEKAKRKSKKQATRTTINALTFALRTLSSVSNGVPVINVLSGIIDPLLDITARIKQTSSNAHALAQLAARIERLTEIVTQMAQDDPDNKGQAMVLNLQRALVSMTADLEAANSRGKLNKFFNTFDNAAILQKHNAALTQMIADSMFVTVQEVAKSLRDLEIVRERDVTSDAGNVPTLQHQNSMLSQASSSPTVIAETVEIESPTILNDIAGGFGGTGGQGYIGGEGGEGEGPQLQLDIDPDERLQIGKVSGGTGGNGGRGVERGGKGGTGRGPVIVLRRTKTLVATATVESPTQELGKPSMPWEPSSK</sequence>
<dbReference type="InterPro" id="IPR036537">
    <property type="entry name" value="Adaptor_Cbl_N_dom_sf"/>
</dbReference>
<evidence type="ECO:0000256" key="2">
    <source>
        <dbReference type="SAM" id="MobiDB-lite"/>
    </source>
</evidence>
<feature type="region of interest" description="Disordered" evidence="2">
    <location>
        <begin position="1"/>
        <end position="42"/>
    </location>
</feature>
<gene>
    <name evidence="3" type="ORF">MSAN_01389500</name>
</gene>
<dbReference type="Proteomes" id="UP000623467">
    <property type="component" value="Unassembled WGS sequence"/>
</dbReference>
<reference evidence="3" key="1">
    <citation type="submission" date="2020-05" db="EMBL/GenBank/DDBJ databases">
        <title>Mycena genomes resolve the evolution of fungal bioluminescence.</title>
        <authorList>
            <person name="Tsai I.J."/>
        </authorList>
    </citation>
    <scope>NUCLEOTIDE SEQUENCE</scope>
    <source>
        <strain evidence="3">160909Yilan</strain>
    </source>
</reference>
<feature type="compositionally biased region" description="Polar residues" evidence="2">
    <location>
        <begin position="1"/>
        <end position="17"/>
    </location>
</feature>
<accession>A0A8H6YAF1</accession>
<feature type="region of interest" description="Disordered" evidence="2">
    <location>
        <begin position="318"/>
        <end position="338"/>
    </location>
</feature>
<dbReference type="InterPro" id="IPR059179">
    <property type="entry name" value="MLKL-like_MCAfunc"/>
</dbReference>
<name>A0A8H6YAF1_9AGAR</name>
<protein>
    <submittedName>
        <fullName evidence="3">Uncharacterized protein</fullName>
    </submittedName>
</protein>
<dbReference type="CDD" id="cd21037">
    <property type="entry name" value="MLKL_NTD"/>
    <property type="match status" value="1"/>
</dbReference>
<dbReference type="AlphaFoldDB" id="A0A8H6YAF1"/>
<dbReference type="OrthoDB" id="3069255at2759"/>
<dbReference type="Gene3D" id="1.20.930.20">
    <property type="entry name" value="Adaptor protein Cbl, N-terminal domain"/>
    <property type="match status" value="1"/>
</dbReference>
<keyword evidence="4" id="KW-1185">Reference proteome</keyword>
<feature type="compositionally biased region" description="Gly residues" evidence="2">
    <location>
        <begin position="279"/>
        <end position="289"/>
    </location>
</feature>
<dbReference type="EMBL" id="JACAZH010000011">
    <property type="protein sequence ID" value="KAF7354754.1"/>
    <property type="molecule type" value="Genomic_DNA"/>
</dbReference>
<organism evidence="3 4">
    <name type="scientific">Mycena sanguinolenta</name>
    <dbReference type="NCBI Taxonomy" id="230812"/>
    <lineage>
        <taxon>Eukaryota</taxon>
        <taxon>Fungi</taxon>
        <taxon>Dikarya</taxon>
        <taxon>Basidiomycota</taxon>
        <taxon>Agaricomycotina</taxon>
        <taxon>Agaricomycetes</taxon>
        <taxon>Agaricomycetidae</taxon>
        <taxon>Agaricales</taxon>
        <taxon>Marasmiineae</taxon>
        <taxon>Mycenaceae</taxon>
        <taxon>Mycena</taxon>
    </lineage>
</organism>
<evidence type="ECO:0000256" key="1">
    <source>
        <dbReference type="SAM" id="Coils"/>
    </source>
</evidence>
<comment type="caution">
    <text evidence="3">The sequence shown here is derived from an EMBL/GenBank/DDBJ whole genome shotgun (WGS) entry which is preliminary data.</text>
</comment>
<feature type="coiled-coil region" evidence="1">
    <location>
        <begin position="94"/>
        <end position="144"/>
    </location>
</feature>